<comment type="catalytic activity">
    <reaction evidence="13 14">
        <text>a 1,2-diacyl-sn-glycero-3-phosphoethanolamine + S-adenosyl-L-methionine = a 1,2-diacyl-sn-glycero-3-phospho-N-methylethanolamine + S-adenosyl-L-homocysteine + H(+)</text>
        <dbReference type="Rhea" id="RHEA:11164"/>
        <dbReference type="ChEBI" id="CHEBI:15378"/>
        <dbReference type="ChEBI" id="CHEBI:57856"/>
        <dbReference type="ChEBI" id="CHEBI:59789"/>
        <dbReference type="ChEBI" id="CHEBI:64573"/>
        <dbReference type="ChEBI" id="CHEBI:64612"/>
        <dbReference type="EC" id="2.1.1.17"/>
    </reaction>
</comment>
<comment type="similarity">
    <text evidence="13 14">Belongs to the class VI-like SAM-binding methyltransferase superfamily. CHO2 family.</text>
</comment>
<feature type="region of interest" description="Disordered" evidence="15">
    <location>
        <begin position="1"/>
        <end position="59"/>
    </location>
</feature>
<evidence type="ECO:0000313" key="16">
    <source>
        <dbReference type="EMBL" id="KAA8910972.1"/>
    </source>
</evidence>
<evidence type="ECO:0000256" key="15">
    <source>
        <dbReference type="SAM" id="MobiDB-lite"/>
    </source>
</evidence>
<dbReference type="VEuPathDB" id="FungiDB:TRICI_003983"/>
<dbReference type="OrthoDB" id="4583at2759"/>
<dbReference type="UniPathway" id="UPA00753"/>
<keyword evidence="11 13" id="KW-0594">Phospholipid biosynthesis</keyword>
<evidence type="ECO:0000256" key="7">
    <source>
        <dbReference type="ARBA" id="ARBA00022824"/>
    </source>
</evidence>
<dbReference type="GO" id="GO:0006656">
    <property type="term" value="P:phosphatidylcholine biosynthetic process"/>
    <property type="evidence" value="ECO:0007669"/>
    <property type="project" value="UniProtKB-UniRule"/>
</dbReference>
<evidence type="ECO:0000256" key="6">
    <source>
        <dbReference type="ARBA" id="ARBA00022692"/>
    </source>
</evidence>
<gene>
    <name evidence="16" type="ORF">TRICI_003983</name>
</gene>
<feature type="transmembrane region" description="Helical" evidence="13 14">
    <location>
        <begin position="541"/>
        <end position="569"/>
    </location>
</feature>
<proteinExistence type="inferred from homology"/>
<dbReference type="EC" id="2.1.1.17" evidence="13 14"/>
<dbReference type="Proteomes" id="UP000761534">
    <property type="component" value="Unassembled WGS sequence"/>
</dbReference>
<feature type="transmembrane region" description="Helical" evidence="13 14">
    <location>
        <begin position="399"/>
        <end position="423"/>
    </location>
</feature>
<evidence type="ECO:0000256" key="2">
    <source>
        <dbReference type="ARBA" id="ARBA00022516"/>
    </source>
</evidence>
<reference evidence="16" key="1">
    <citation type="journal article" date="2019" name="G3 (Bethesda)">
        <title>Genome Assemblies of Two Rare Opportunistic Yeast Pathogens: Diutina rugosa (syn. Candida rugosa) and Trichomonascus ciferrii (syn. Candida ciferrii).</title>
        <authorList>
            <person name="Mixao V."/>
            <person name="Saus E."/>
            <person name="Hansen A.P."/>
            <person name="Lass-Florl C."/>
            <person name="Gabaldon T."/>
        </authorList>
    </citation>
    <scope>NUCLEOTIDE SEQUENCE</scope>
    <source>
        <strain evidence="16">CBS 4856</strain>
    </source>
</reference>
<sequence>MTEAGGSSTSVSGSISANEMRKRASEGASAPAASEKDTTSAANNGPVIGRTPDGTTFEVPATSDMVTNLLDPRVKKSISDIVIVSMLASYILVYFIVPESWRIPVYCCMFGFWRMGYNVGIGWLLNQQSKYKRLTRWAEEYKVFEKGTDTTLARMIKKDLEAKMDPKEYDFYKTPLEFNTWLVFRDVVDLILMSDFTCYMMLAFSCASMPNQSWILVAGRWVAGIILFFFNLWVKLDAHRVVKDYAWYWGDFFFLEDLELTFDGVFEMAPHPMYSIGYAGYYGICLISASYTLFAASVIAHACQFAFLIIVENPHIEKTYNPPQPRKKPISHASSPSLSDDGMSPAAAGTIPDENAIMQSSRSAMLIFKNFNITRVTDVAVLLTALYSALLYFLPRNTFWYLVTFSSALGWRLFHNFGIGYLLHKQSENKLWTRLFLKYGKTSLDAYEQWQALYNASTVMSYVSLGVVALRQWTSPVGVVPYWPFRYIVGGMLIALQIWTSYSIYESLGEYGWFFGDFFFPKPQKLTYSGIYRYLNNPERLFGIAGVWGIALLTSSTSVTILAFVWTYAGMAFISFVEQPHMQKLYGDQLRRDAGVTKTIKQAAKLSPPIESSVRRLQGSIDKVLSETADAVEGFLGQAKPKISSGVNNVVNDTKVLLKQYPARLTIVRVSDDINVDPSKYSLEIDTSAANVKTGDSLQFEYGTPIRVKWASDKNRTNTDWIGLYRLTENRATEVTKISSRGRWVGIDKEGYLEEHTQGIVSLSDDKTSGEVVFEGDALFWERGVYEFRYHYNGKHNVLAISKPFEIVTTPIEIDGNDKEQIVPSLLSLVQRCCSGTDLWAPKTADDIWDLDNDRVVSRLSYGVKEIYGVDLAPSVFVTDENVQQLATRLVNVKNALKPFVMVSDANKKDE</sequence>
<accession>A0A642V2E9</accession>
<evidence type="ECO:0000256" key="5">
    <source>
        <dbReference type="ARBA" id="ARBA00022691"/>
    </source>
</evidence>
<protein>
    <recommendedName>
        <fullName evidence="13 14">Phosphatidylethanolamine N-methyltransferase</fullName>
        <shortName evidence="13">PE methyltransferase</shortName>
        <shortName evidence="13 14">PEAMT</shortName>
        <shortName evidence="13">PEMT</shortName>
        <ecNumber evidence="13 14">2.1.1.17</ecNumber>
    </recommendedName>
</protein>
<feature type="transmembrane region" description="Helical" evidence="13 14">
    <location>
        <begin position="452"/>
        <end position="473"/>
    </location>
</feature>
<dbReference type="PANTHER" id="PTHR32138">
    <property type="entry name" value="PHOSPHATIDYLETHANOLAMINE N-METHYLTRANSFERASE"/>
    <property type="match status" value="1"/>
</dbReference>
<evidence type="ECO:0000256" key="1">
    <source>
        <dbReference type="ARBA" id="ARBA00004127"/>
    </source>
</evidence>
<evidence type="ECO:0000256" key="11">
    <source>
        <dbReference type="ARBA" id="ARBA00023209"/>
    </source>
</evidence>
<dbReference type="GO" id="GO:0005789">
    <property type="term" value="C:endoplasmic reticulum membrane"/>
    <property type="evidence" value="ECO:0007669"/>
    <property type="project" value="UniProtKB-SubCell"/>
</dbReference>
<dbReference type="HAMAP" id="MF_03217">
    <property type="entry name" value="PEMT"/>
    <property type="match status" value="1"/>
</dbReference>
<dbReference type="GO" id="GO:0004608">
    <property type="term" value="F:phosphatidylethanolamine N-methyltransferase activity"/>
    <property type="evidence" value="ECO:0007669"/>
    <property type="project" value="UniProtKB-UniRule"/>
</dbReference>
<feature type="transmembrane region" description="Helical" evidence="13 14">
    <location>
        <begin position="182"/>
        <end position="202"/>
    </location>
</feature>
<evidence type="ECO:0000256" key="8">
    <source>
        <dbReference type="ARBA" id="ARBA00022989"/>
    </source>
</evidence>
<dbReference type="GO" id="GO:0032259">
    <property type="term" value="P:methylation"/>
    <property type="evidence" value="ECO:0007669"/>
    <property type="project" value="UniProtKB-KW"/>
</dbReference>
<feature type="transmembrane region" description="Helical" evidence="13 14">
    <location>
        <begin position="278"/>
        <end position="311"/>
    </location>
</feature>
<keyword evidence="10 13" id="KW-0472">Membrane</keyword>
<dbReference type="InterPro" id="IPR007318">
    <property type="entry name" value="Phopholipid_MeTrfase"/>
</dbReference>
<dbReference type="PIRSF" id="PIRSF000383">
    <property type="entry name" value="PEAMT"/>
    <property type="match status" value="1"/>
</dbReference>
<keyword evidence="2 13" id="KW-0444">Lipid biosynthesis</keyword>
<evidence type="ECO:0000256" key="13">
    <source>
        <dbReference type="HAMAP-Rule" id="MF_03217"/>
    </source>
</evidence>
<dbReference type="Gene3D" id="1.20.120.1630">
    <property type="match status" value="1"/>
</dbReference>
<feature type="transmembrane region" description="Helical" evidence="13 14">
    <location>
        <begin position="372"/>
        <end position="393"/>
    </location>
</feature>
<comment type="caution">
    <text evidence="16">The sequence shown here is derived from an EMBL/GenBank/DDBJ whole genome shotgun (WGS) entry which is preliminary data.</text>
</comment>
<dbReference type="Pfam" id="PF04191">
    <property type="entry name" value="PEMT"/>
    <property type="match status" value="2"/>
</dbReference>
<comment type="function">
    <text evidence="13 14">Catalyzes the first step of the methylation pathway of phosphatidylcholine biosynthesis, the SAM-dependent methylation of phosphatidylethanolamine (PE) to phosphatidylmonomethylethanolamine (PMME).</text>
</comment>
<evidence type="ECO:0000256" key="14">
    <source>
        <dbReference type="RuleBase" id="RU361122"/>
    </source>
</evidence>
<dbReference type="InterPro" id="IPR016219">
    <property type="entry name" value="Phosphatid-EA_MeTrfase_fun"/>
</dbReference>
<evidence type="ECO:0000256" key="4">
    <source>
        <dbReference type="ARBA" id="ARBA00022679"/>
    </source>
</evidence>
<comment type="pathway">
    <text evidence="13 14">Phospholipid metabolism; phosphatidylcholine biosynthesis.</text>
</comment>
<keyword evidence="6 13" id="KW-0812">Transmembrane</keyword>
<keyword evidence="17" id="KW-1185">Reference proteome</keyword>
<comment type="subcellular location">
    <subcellularLocation>
        <location evidence="1">Endomembrane system</location>
        <topology evidence="1">Multi-pass membrane protein</topology>
    </subcellularLocation>
    <subcellularLocation>
        <location evidence="13 14">Endoplasmic reticulum membrane</location>
        <topology evidence="13 14">Multi-pass membrane protein</topology>
    </subcellularLocation>
</comment>
<evidence type="ECO:0000256" key="12">
    <source>
        <dbReference type="ARBA" id="ARBA00023264"/>
    </source>
</evidence>
<feature type="transmembrane region" description="Helical" evidence="13 14">
    <location>
        <begin position="214"/>
        <end position="234"/>
    </location>
</feature>
<dbReference type="Gene3D" id="2.60.40.2840">
    <property type="match status" value="1"/>
</dbReference>
<evidence type="ECO:0000313" key="17">
    <source>
        <dbReference type="Proteomes" id="UP000761534"/>
    </source>
</evidence>
<keyword evidence="4 13" id="KW-0808">Transferase</keyword>
<feature type="transmembrane region" description="Helical" evidence="13 14">
    <location>
        <begin position="485"/>
        <end position="505"/>
    </location>
</feature>
<feature type="transmembrane region" description="Helical" evidence="13 14">
    <location>
        <begin position="78"/>
        <end position="97"/>
    </location>
</feature>
<keyword evidence="3 13" id="KW-0489">Methyltransferase</keyword>
<keyword evidence="5 13" id="KW-0949">S-adenosyl-L-methionine</keyword>
<feature type="transmembrane region" description="Helical" evidence="13 14">
    <location>
        <begin position="103"/>
        <end position="125"/>
    </location>
</feature>
<name>A0A642V2E9_9ASCO</name>
<dbReference type="PROSITE" id="PS51598">
    <property type="entry name" value="SAM_CHO2"/>
    <property type="match status" value="1"/>
</dbReference>
<keyword evidence="8 13" id="KW-1133">Transmembrane helix</keyword>
<organism evidence="16 17">
    <name type="scientific">Trichomonascus ciferrii</name>
    <dbReference type="NCBI Taxonomy" id="44093"/>
    <lineage>
        <taxon>Eukaryota</taxon>
        <taxon>Fungi</taxon>
        <taxon>Dikarya</taxon>
        <taxon>Ascomycota</taxon>
        <taxon>Saccharomycotina</taxon>
        <taxon>Dipodascomycetes</taxon>
        <taxon>Dipodascales</taxon>
        <taxon>Trichomonascaceae</taxon>
        <taxon>Trichomonascus</taxon>
        <taxon>Trichomonascus ciferrii complex</taxon>
    </lineage>
</organism>
<evidence type="ECO:0000256" key="10">
    <source>
        <dbReference type="ARBA" id="ARBA00023136"/>
    </source>
</evidence>
<evidence type="ECO:0000256" key="3">
    <source>
        <dbReference type="ARBA" id="ARBA00022603"/>
    </source>
</evidence>
<dbReference type="PANTHER" id="PTHR32138:SF0">
    <property type="entry name" value="PHOSPHATIDYLETHANOLAMINE N-METHYLTRANSFERASE"/>
    <property type="match status" value="1"/>
</dbReference>
<evidence type="ECO:0000256" key="9">
    <source>
        <dbReference type="ARBA" id="ARBA00023098"/>
    </source>
</evidence>
<keyword evidence="9 13" id="KW-0443">Lipid metabolism</keyword>
<feature type="region of interest" description="Disordered" evidence="15">
    <location>
        <begin position="320"/>
        <end position="344"/>
    </location>
</feature>
<keyword evidence="7 13" id="KW-0256">Endoplasmic reticulum</keyword>
<dbReference type="AlphaFoldDB" id="A0A642V2E9"/>
<feature type="compositionally biased region" description="Low complexity" evidence="15">
    <location>
        <begin position="1"/>
        <end position="16"/>
    </location>
</feature>
<dbReference type="EMBL" id="SWFS01000296">
    <property type="protein sequence ID" value="KAA8910972.1"/>
    <property type="molecule type" value="Genomic_DNA"/>
</dbReference>
<comment type="caution">
    <text evidence="13 14">Lacks conserved residue(s) required for the propagation of feature annotation.</text>
</comment>
<keyword evidence="12 13" id="KW-1208">Phospholipid metabolism</keyword>